<feature type="non-terminal residue" evidence="1">
    <location>
        <position position="216"/>
    </location>
</feature>
<dbReference type="EMBL" id="DS986386">
    <property type="protein sequence ID" value="EDV18493.1"/>
    <property type="molecule type" value="Genomic_DNA"/>
</dbReference>
<protein>
    <submittedName>
        <fullName evidence="1">Uncharacterized protein</fullName>
    </submittedName>
</protein>
<proteinExistence type="predicted"/>
<reference evidence="1 2" key="1">
    <citation type="journal article" date="2008" name="Nature">
        <title>The Trichoplax genome and the nature of placozoans.</title>
        <authorList>
            <person name="Srivastava M."/>
            <person name="Begovic E."/>
            <person name="Chapman J."/>
            <person name="Putnam N.H."/>
            <person name="Hellsten U."/>
            <person name="Kawashima T."/>
            <person name="Kuo A."/>
            <person name="Mitros T."/>
            <person name="Salamov A."/>
            <person name="Carpenter M.L."/>
            <person name="Signorovitch A.Y."/>
            <person name="Moreno M.A."/>
            <person name="Kamm K."/>
            <person name="Grimwood J."/>
            <person name="Schmutz J."/>
            <person name="Shapiro H."/>
            <person name="Grigoriev I.V."/>
            <person name="Buss L.W."/>
            <person name="Schierwater B."/>
            <person name="Dellaporta S.L."/>
            <person name="Rokhsar D.S."/>
        </authorList>
    </citation>
    <scope>NUCLEOTIDE SEQUENCE [LARGE SCALE GENOMIC DNA]</scope>
    <source>
        <strain evidence="1 2">Grell-BS-1999</strain>
    </source>
</reference>
<dbReference type="Proteomes" id="UP000009022">
    <property type="component" value="Unassembled WGS sequence"/>
</dbReference>
<accession>B3SFK3</accession>
<evidence type="ECO:0000313" key="1">
    <source>
        <dbReference type="EMBL" id="EDV18493.1"/>
    </source>
</evidence>
<gene>
    <name evidence="1" type="ORF">TRIADDRAFT_62991</name>
</gene>
<name>B3SFK3_TRIAD</name>
<dbReference type="AlphaFoldDB" id="B3SFK3"/>
<dbReference type="KEGG" id="tad:TRIADDRAFT_62991"/>
<organism evidence="1 2">
    <name type="scientific">Trichoplax adhaerens</name>
    <name type="common">Trichoplax reptans</name>
    <dbReference type="NCBI Taxonomy" id="10228"/>
    <lineage>
        <taxon>Eukaryota</taxon>
        <taxon>Metazoa</taxon>
        <taxon>Placozoa</taxon>
        <taxon>Uniplacotomia</taxon>
        <taxon>Trichoplacea</taxon>
        <taxon>Trichoplacidae</taxon>
        <taxon>Trichoplax</taxon>
    </lineage>
</organism>
<keyword evidence="2" id="KW-1185">Reference proteome</keyword>
<evidence type="ECO:0000313" key="2">
    <source>
        <dbReference type="Proteomes" id="UP000009022"/>
    </source>
</evidence>
<dbReference type="HOGENOM" id="CLU_1280587_0_0_1"/>
<sequence length="216" mass="25068">MANTFNQILTSNGQKTGLYTNLLYNIRNQNFNGDEYGHANYLNYVNAAWQSGHHYAEVCTKQNGANWFFQEAGDNLYYIRNQNYNGDEYGNANYLNYKDKAWKNGHHYAEICAKQNGANWFFEATGKDMTYDTNKFLPLFYIRNQNYDGDEYGNVNYLNYKDYERSSGKHYAEIYTKEKGGSWFFEVDKSSYTVQVSVLSMKLAGEQSLDTLLSST</sequence>
<dbReference type="InParanoid" id="B3SFK3"/>